<protein>
    <submittedName>
        <fullName evidence="1">Uncharacterized protein</fullName>
    </submittedName>
</protein>
<dbReference type="AlphaFoldDB" id="A0A812G842"/>
<gene>
    <name evidence="1" type="ORF">SNAT2548_LOCUS12</name>
</gene>
<comment type="caution">
    <text evidence="1">The sequence shown here is derived from an EMBL/GenBank/DDBJ whole genome shotgun (WGS) entry which is preliminary data.</text>
</comment>
<sequence>MLRLSATAMAWIGLHSKVTCVPRESPLFDPDLHVPDMSASEAVPQIDRRESEKGCHWTSRLKFELCGEDGCHESEILAFDFQRRAWDFYEGRSTAPPLEESAFIMAMPLDEMHGAFELCPGMVVTGLLLAAEALLFSMAPSARDPLQLAKSYMQFLLDSNRDEFETLISMWPVLHGQHRAEEAKYRVSIAQPPSVDVVIARCSTTLRWLWTLPLPPQARVFVYSKCDVTGHDLQRQLAGIVERVAQVVEVPLSDSGEWMTGECTAYLQHILRGLAGADPVIRLADYTVFVHDDAPRHLKPEFLSMVFRSLSLGTLDSNVSFLNLAHERYVSAATPCLRHLYSAVMGRPLVGRLSTYCCGHFLAKSSRLHEIPAEPLQRLLSAVQTGTYTARAGGPCEVANMPCYVVEYLWHVVLGEPDELPWRSEDVRLPLALRYEGGRETRLPSPLRFAQYMQLQSK</sequence>
<keyword evidence="2" id="KW-1185">Reference proteome</keyword>
<dbReference type="OrthoDB" id="426718at2759"/>
<name>A0A812G842_9DINO</name>
<proteinExistence type="predicted"/>
<evidence type="ECO:0000313" key="1">
    <source>
        <dbReference type="EMBL" id="CAE6908965.1"/>
    </source>
</evidence>
<accession>A0A812G842</accession>
<organism evidence="1 2">
    <name type="scientific">Symbiodinium natans</name>
    <dbReference type="NCBI Taxonomy" id="878477"/>
    <lineage>
        <taxon>Eukaryota</taxon>
        <taxon>Sar</taxon>
        <taxon>Alveolata</taxon>
        <taxon>Dinophyceae</taxon>
        <taxon>Suessiales</taxon>
        <taxon>Symbiodiniaceae</taxon>
        <taxon>Symbiodinium</taxon>
    </lineage>
</organism>
<evidence type="ECO:0000313" key="2">
    <source>
        <dbReference type="Proteomes" id="UP000604046"/>
    </source>
</evidence>
<dbReference type="Proteomes" id="UP000604046">
    <property type="component" value="Unassembled WGS sequence"/>
</dbReference>
<reference evidence="1" key="1">
    <citation type="submission" date="2021-02" db="EMBL/GenBank/DDBJ databases">
        <authorList>
            <person name="Dougan E. K."/>
            <person name="Rhodes N."/>
            <person name="Thang M."/>
            <person name="Chan C."/>
        </authorList>
    </citation>
    <scope>NUCLEOTIDE SEQUENCE</scope>
</reference>
<dbReference type="EMBL" id="CAJNDS010000001">
    <property type="protein sequence ID" value="CAE6908965.1"/>
    <property type="molecule type" value="Genomic_DNA"/>
</dbReference>